<protein>
    <recommendedName>
        <fullName evidence="7">Replication protein A subunit</fullName>
    </recommendedName>
</protein>
<dbReference type="CDD" id="cd04475">
    <property type="entry name" value="RPA1_DBD_B"/>
    <property type="match status" value="1"/>
</dbReference>
<dbReference type="Pfam" id="PF01336">
    <property type="entry name" value="tRNA_anti-codon"/>
    <property type="match status" value="1"/>
</dbReference>
<keyword evidence="4 7" id="KW-0863">Zinc-finger</keyword>
<dbReference type="OrthoDB" id="1751331at2759"/>
<dbReference type="GO" id="GO:0006281">
    <property type="term" value="P:DNA repair"/>
    <property type="evidence" value="ECO:0007669"/>
    <property type="project" value="InterPro"/>
</dbReference>
<keyword evidence="5 7" id="KW-0862">Zinc</keyword>
<evidence type="ECO:0000259" key="10">
    <source>
        <dbReference type="Pfam" id="PF04057"/>
    </source>
</evidence>
<accession>Q4RRQ2</accession>
<feature type="region of interest" description="Disordered" evidence="8">
    <location>
        <begin position="105"/>
        <end position="151"/>
    </location>
</feature>
<dbReference type="Pfam" id="PF04057">
    <property type="entry name" value="Rep-A_N"/>
    <property type="match status" value="1"/>
</dbReference>
<feature type="compositionally biased region" description="Basic and acidic residues" evidence="8">
    <location>
        <begin position="126"/>
        <end position="138"/>
    </location>
</feature>
<dbReference type="AlphaFoldDB" id="Q4RRQ2"/>
<dbReference type="EMBL" id="CAAE01015002">
    <property type="protein sequence ID" value="CAG08930.1"/>
    <property type="molecule type" value="Genomic_DNA"/>
</dbReference>
<dbReference type="InterPro" id="IPR007199">
    <property type="entry name" value="Rep_factor-A_N"/>
</dbReference>
<comment type="subcellular location">
    <subcellularLocation>
        <location evidence="1">Nucleus</location>
        <location evidence="1">PML body</location>
    </subcellularLocation>
</comment>
<proteinExistence type="inferred from homology"/>
<feature type="domain" description="Replication protein A OB" evidence="11">
    <location>
        <begin position="275"/>
        <end position="338"/>
    </location>
</feature>
<evidence type="ECO:0000256" key="3">
    <source>
        <dbReference type="ARBA" id="ARBA00022723"/>
    </source>
</evidence>
<comment type="function">
    <text evidence="7">As part of the heterotrimeric replication protein A complex (RPA/RP-A), binds and stabilizes single-stranded DNA intermediates, that form during DNA replication or upon DNA stress. It prevents their reannealing and in parallel, recruits and activates different proteins and complexes involved in DNA metabolism. Thereby, it plays an essential role both in DNA replication and the cellular response to DNA damage.</text>
</comment>
<reference evidence="12" key="1">
    <citation type="journal article" date="2004" name="Nature">
        <title>Genome duplication in the teleost fish Tetraodon nigroviridis reveals the early vertebrate proto-karyotype.</title>
        <authorList>
            <person name="Jaillon O."/>
            <person name="Aury J.-M."/>
            <person name="Brunet F."/>
            <person name="Petit J.-L."/>
            <person name="Stange-Thomann N."/>
            <person name="Mauceli E."/>
            <person name="Bouneau L."/>
            <person name="Fischer C."/>
            <person name="Ozouf-Costaz C."/>
            <person name="Bernot A."/>
            <person name="Nicaud S."/>
            <person name="Jaffe D."/>
            <person name="Fisher S."/>
            <person name="Lutfalla G."/>
            <person name="Dossat C."/>
            <person name="Segurens B."/>
            <person name="Dasilva C."/>
            <person name="Salanoubat M."/>
            <person name="Levy M."/>
            <person name="Boudet N."/>
            <person name="Castellano S."/>
            <person name="Anthouard V."/>
            <person name="Jubin C."/>
            <person name="Castelli V."/>
            <person name="Katinka M."/>
            <person name="Vacherie B."/>
            <person name="Biemont C."/>
            <person name="Skalli Z."/>
            <person name="Cattolico L."/>
            <person name="Poulain J."/>
            <person name="De Berardinis V."/>
            <person name="Cruaud C."/>
            <person name="Duprat S."/>
            <person name="Brottier P."/>
            <person name="Coutanceau J.-P."/>
            <person name="Gouzy J."/>
            <person name="Parra G."/>
            <person name="Lardier G."/>
            <person name="Chapple C."/>
            <person name="McKernan K.J."/>
            <person name="McEwan P."/>
            <person name="Bosak S."/>
            <person name="Kellis M."/>
            <person name="Volff J.-N."/>
            <person name="Guigo R."/>
            <person name="Zody M.C."/>
            <person name="Mesirov J."/>
            <person name="Lindblad-Toh K."/>
            <person name="Birren B."/>
            <person name="Nusbaum C."/>
            <person name="Kahn D."/>
            <person name="Robinson-Rechavi M."/>
            <person name="Laudet V."/>
            <person name="Schachter V."/>
            <person name="Quetier F."/>
            <person name="Saurin W."/>
            <person name="Scarpelli C."/>
            <person name="Wincker P."/>
            <person name="Lander E.S."/>
            <person name="Weissenbach J."/>
            <person name="Roest Crollius H."/>
        </authorList>
    </citation>
    <scope>NUCLEOTIDE SEQUENCE [LARGE SCALE GENOMIC DNA]</scope>
</reference>
<dbReference type="GO" id="GO:0006260">
    <property type="term" value="P:DNA replication"/>
    <property type="evidence" value="ECO:0007669"/>
    <property type="project" value="UniProtKB-KW"/>
</dbReference>
<evidence type="ECO:0000256" key="5">
    <source>
        <dbReference type="ARBA" id="ARBA00022833"/>
    </source>
</evidence>
<dbReference type="InterPro" id="IPR031657">
    <property type="entry name" value="REPA_OB_2"/>
</dbReference>
<dbReference type="GO" id="GO:0016605">
    <property type="term" value="C:PML body"/>
    <property type="evidence" value="ECO:0007669"/>
    <property type="project" value="UniProtKB-SubCell"/>
</dbReference>
<evidence type="ECO:0000256" key="8">
    <source>
        <dbReference type="SAM" id="MobiDB-lite"/>
    </source>
</evidence>
<dbReference type="Pfam" id="PF16900">
    <property type="entry name" value="REPA_OB_2"/>
    <property type="match status" value="2"/>
</dbReference>
<dbReference type="InterPro" id="IPR012340">
    <property type="entry name" value="NA-bd_OB-fold"/>
</dbReference>
<dbReference type="Gene3D" id="2.40.50.140">
    <property type="entry name" value="Nucleic acid-binding proteins"/>
    <property type="match status" value="3"/>
</dbReference>
<feature type="domain" description="Replication protein A OB" evidence="11">
    <location>
        <begin position="366"/>
        <end position="404"/>
    </location>
</feature>
<dbReference type="GO" id="GO:0008270">
    <property type="term" value="F:zinc ion binding"/>
    <property type="evidence" value="ECO:0007669"/>
    <property type="project" value="UniProtKB-KW"/>
</dbReference>
<dbReference type="CDD" id="cd04474">
    <property type="entry name" value="RPA1_DBD_A"/>
    <property type="match status" value="1"/>
</dbReference>
<comment type="subunit">
    <text evidence="7">Component of the heterotrimeric canonical replication protein A complex (RPA).</text>
</comment>
<evidence type="ECO:0000256" key="1">
    <source>
        <dbReference type="ARBA" id="ARBA00004322"/>
    </source>
</evidence>
<comment type="caution">
    <text evidence="12">The sequence shown here is derived from an EMBL/GenBank/DDBJ whole genome shotgun (WGS) entry which is preliminary data.</text>
</comment>
<keyword evidence="7" id="KW-0539">Nucleus</keyword>
<feature type="non-terminal residue" evidence="12">
    <location>
        <position position="416"/>
    </location>
</feature>
<evidence type="ECO:0000259" key="9">
    <source>
        <dbReference type="Pfam" id="PF01336"/>
    </source>
</evidence>
<gene>
    <name evidence="12" type="ORF">GSTENG00030069001</name>
</gene>
<keyword evidence="3 7" id="KW-0479">Metal-binding</keyword>
<organism evidence="12">
    <name type="scientific">Tetraodon nigroviridis</name>
    <name type="common">Spotted green pufferfish</name>
    <name type="synonym">Chelonodon nigroviridis</name>
    <dbReference type="NCBI Taxonomy" id="99883"/>
    <lineage>
        <taxon>Eukaryota</taxon>
        <taxon>Metazoa</taxon>
        <taxon>Chordata</taxon>
        <taxon>Craniata</taxon>
        <taxon>Vertebrata</taxon>
        <taxon>Euteleostomi</taxon>
        <taxon>Actinopterygii</taxon>
        <taxon>Neopterygii</taxon>
        <taxon>Teleostei</taxon>
        <taxon>Neoteleostei</taxon>
        <taxon>Acanthomorphata</taxon>
        <taxon>Eupercaria</taxon>
        <taxon>Tetraodontiformes</taxon>
        <taxon>Tetradontoidea</taxon>
        <taxon>Tetraodontidae</taxon>
        <taxon>Tetraodon</taxon>
    </lineage>
</organism>
<evidence type="ECO:0000256" key="2">
    <source>
        <dbReference type="ARBA" id="ARBA00005690"/>
    </source>
</evidence>
<evidence type="ECO:0000256" key="7">
    <source>
        <dbReference type="RuleBase" id="RU364130"/>
    </source>
</evidence>
<dbReference type="CDD" id="cd04477">
    <property type="entry name" value="RPA1N"/>
    <property type="match status" value="1"/>
</dbReference>
<keyword evidence="7" id="KW-0235">DNA replication</keyword>
<comment type="similarity">
    <text evidence="2 7">Belongs to the replication factor A protein 1 family.</text>
</comment>
<dbReference type="FunFam" id="2.40.50.140:FF:000041">
    <property type="entry name" value="Replication protein A subunit"/>
    <property type="match status" value="1"/>
</dbReference>
<dbReference type="NCBIfam" id="TIGR00617">
    <property type="entry name" value="rpa1"/>
    <property type="match status" value="1"/>
</dbReference>
<evidence type="ECO:0000313" key="12">
    <source>
        <dbReference type="EMBL" id="CAG08930.1"/>
    </source>
</evidence>
<sequence>NIRKIEQGNGPTRYRVMMSDGRHTLSSFMLSTQLNYLIEENTLAQNCICVLKRHVTNILKDGRRVVIILEIDVIKRAEEVAGKIGDPTPYTEAVWEVTVSNLPFRSNESTANGTKPRLSPSLTPPEQKRKGFSKDFGKKGPSAMPSTPGGGSKVVPIASLNPYQSKWTIRARITNKSSIRTWSNARGEGKLFSMEMVDESGEIRTTGFNQEVDKFFSLIEVGKVYYISKCTLKIANKQYTSVKNDYEMTLNGESTIIPCEDSCDVPLVQCDFVSISDLENKEKDAIVDVIGVCKSVDEATRLTTRSNREVSKRTLHLMDMSGKLVTVTLWGEEVRTVRGTSVRRSFTLLNIRMKTATRFPGRMNRLAENFDGSGEPVVAIKGAKLSDFGGRSLSASFSSTLMINPDIPEAYKLRGW</sequence>
<feature type="domain" description="OB" evidence="9">
    <location>
        <begin position="167"/>
        <end position="247"/>
    </location>
</feature>
<evidence type="ECO:0000256" key="4">
    <source>
        <dbReference type="ARBA" id="ARBA00022771"/>
    </source>
</evidence>
<dbReference type="PANTHER" id="PTHR47165">
    <property type="entry name" value="OS03G0429900 PROTEIN"/>
    <property type="match status" value="1"/>
</dbReference>
<dbReference type="SUPFAM" id="SSF50249">
    <property type="entry name" value="Nucleic acid-binding proteins"/>
    <property type="match status" value="4"/>
</dbReference>
<feature type="domain" description="Replication factor-A protein 1 N-terminal" evidence="10">
    <location>
        <begin position="1"/>
        <end position="75"/>
    </location>
</feature>
<dbReference type="KEGG" id="tng:GSTEN00030069G001"/>
<dbReference type="InterPro" id="IPR004365">
    <property type="entry name" value="NA-bd_OB_tRNA"/>
</dbReference>
<dbReference type="PANTHER" id="PTHR47165:SF4">
    <property type="entry name" value="OS03G0429900 PROTEIN"/>
    <property type="match status" value="1"/>
</dbReference>
<keyword evidence="6 7" id="KW-0238">DNA-binding</keyword>
<evidence type="ECO:0000259" key="11">
    <source>
        <dbReference type="Pfam" id="PF16900"/>
    </source>
</evidence>
<name>Q4RRQ2_TETNG</name>
<dbReference type="FunFam" id="2.40.50.140:FF:000117">
    <property type="entry name" value="Replication protein A subunit"/>
    <property type="match status" value="1"/>
</dbReference>
<dbReference type="GO" id="GO:0003677">
    <property type="term" value="F:DNA binding"/>
    <property type="evidence" value="ECO:0007669"/>
    <property type="project" value="UniProtKB-KW"/>
</dbReference>
<dbReference type="GO" id="GO:0006310">
    <property type="term" value="P:DNA recombination"/>
    <property type="evidence" value="ECO:0007669"/>
    <property type="project" value="InterPro"/>
</dbReference>
<dbReference type="InterPro" id="IPR004591">
    <property type="entry name" value="Rfa1"/>
</dbReference>
<reference evidence="12" key="2">
    <citation type="submission" date="2004-02" db="EMBL/GenBank/DDBJ databases">
        <authorList>
            <consortium name="Genoscope"/>
            <consortium name="Whitehead Institute Centre for Genome Research"/>
        </authorList>
    </citation>
    <scope>NUCLEOTIDE SEQUENCE</scope>
</reference>
<evidence type="ECO:0000256" key="6">
    <source>
        <dbReference type="ARBA" id="ARBA00023125"/>
    </source>
</evidence>